<dbReference type="KEGG" id="vbr:A6E01_15735"/>
<sequence length="85" mass="9556">MALRGKKRLERFDVIIDDFFRPVPDLKVLKVTFLMHAFYQVQLNTGTLNAASRYQGSTIWANLARVAVCLGGLMPLANDSMLLTL</sequence>
<evidence type="ECO:0000313" key="1">
    <source>
        <dbReference type="EMBL" id="ANO34645.1"/>
    </source>
</evidence>
<accession>A0AAN0XXV0</accession>
<dbReference type="EMBL" id="CP016178">
    <property type="protein sequence ID" value="ANO34645.1"/>
    <property type="molecule type" value="Genomic_DNA"/>
</dbReference>
<organism evidence="1 2">
    <name type="scientific">Vibrio breoganii</name>
    <dbReference type="NCBI Taxonomy" id="553239"/>
    <lineage>
        <taxon>Bacteria</taxon>
        <taxon>Pseudomonadati</taxon>
        <taxon>Pseudomonadota</taxon>
        <taxon>Gammaproteobacteria</taxon>
        <taxon>Vibrionales</taxon>
        <taxon>Vibrionaceae</taxon>
        <taxon>Vibrio</taxon>
    </lineage>
</organism>
<dbReference type="AlphaFoldDB" id="A0AAN0XXV0"/>
<evidence type="ECO:0000313" key="2">
    <source>
        <dbReference type="Proteomes" id="UP000092018"/>
    </source>
</evidence>
<proteinExistence type="predicted"/>
<dbReference type="RefSeq" id="WP_065210674.1">
    <property type="nucleotide sequence ID" value="NZ_CP016178.1"/>
</dbReference>
<reference evidence="1 2" key="1">
    <citation type="submission" date="2016-06" db="EMBL/GenBank/DDBJ databases">
        <title>Adaptive Radiation by Waves of Gene Transfer Leads to Fine-Scale Resource Partitioning in Marine Microbes.</title>
        <authorList>
            <person name="Hehemann J.-H."/>
            <person name="Arevalo P."/>
            <person name="Datta M.S."/>
            <person name="Yu X."/>
            <person name="Corzett C."/>
            <person name="Henschel A."/>
            <person name="Preheim S.P."/>
            <person name="Timberlake S."/>
            <person name="Alm E.J."/>
            <person name="Polz M.F."/>
        </authorList>
    </citation>
    <scope>NUCLEOTIDE SEQUENCE [LARGE SCALE GENOMIC DNA]</scope>
    <source>
        <strain evidence="1 2">FF50</strain>
    </source>
</reference>
<name>A0AAN0XXV0_9VIBR</name>
<dbReference type="Proteomes" id="UP000092018">
    <property type="component" value="Chromosome 2"/>
</dbReference>
<gene>
    <name evidence="1" type="ORF">A6E01_15735</name>
</gene>
<protein>
    <submittedName>
        <fullName evidence="1">Uncharacterized protein</fullName>
    </submittedName>
</protein>